<evidence type="ECO:0000313" key="1">
    <source>
        <dbReference type="EMBL" id="GBM12177.1"/>
    </source>
</evidence>
<protein>
    <submittedName>
        <fullName evidence="1">Uncharacterized protein</fullName>
    </submittedName>
</protein>
<dbReference type="EMBL" id="BGPR01000310">
    <property type="protein sequence ID" value="GBM12177.1"/>
    <property type="molecule type" value="Genomic_DNA"/>
</dbReference>
<reference evidence="1 2" key="1">
    <citation type="journal article" date="2019" name="Sci. Rep.">
        <title>Orb-weaving spider Araneus ventricosus genome elucidates the spidroin gene catalogue.</title>
        <authorList>
            <person name="Kono N."/>
            <person name="Nakamura H."/>
            <person name="Ohtoshi R."/>
            <person name="Moran D.A.P."/>
            <person name="Shinohara A."/>
            <person name="Yoshida Y."/>
            <person name="Fujiwara M."/>
            <person name="Mori M."/>
            <person name="Tomita M."/>
            <person name="Arakawa K."/>
        </authorList>
    </citation>
    <scope>NUCLEOTIDE SEQUENCE [LARGE SCALE GENOMIC DNA]</scope>
</reference>
<accession>A0A4Y2D7T4</accession>
<dbReference type="Proteomes" id="UP000499080">
    <property type="component" value="Unassembled WGS sequence"/>
</dbReference>
<name>A0A4Y2D7T4_ARAVE</name>
<dbReference type="AlphaFoldDB" id="A0A4Y2D7T4"/>
<keyword evidence="2" id="KW-1185">Reference proteome</keyword>
<comment type="caution">
    <text evidence="1">The sequence shown here is derived from an EMBL/GenBank/DDBJ whole genome shotgun (WGS) entry which is preliminary data.</text>
</comment>
<dbReference type="OrthoDB" id="7422307at2759"/>
<organism evidence="1 2">
    <name type="scientific">Araneus ventricosus</name>
    <name type="common">Orbweaver spider</name>
    <name type="synonym">Epeira ventricosa</name>
    <dbReference type="NCBI Taxonomy" id="182803"/>
    <lineage>
        <taxon>Eukaryota</taxon>
        <taxon>Metazoa</taxon>
        <taxon>Ecdysozoa</taxon>
        <taxon>Arthropoda</taxon>
        <taxon>Chelicerata</taxon>
        <taxon>Arachnida</taxon>
        <taxon>Araneae</taxon>
        <taxon>Araneomorphae</taxon>
        <taxon>Entelegynae</taxon>
        <taxon>Araneoidea</taxon>
        <taxon>Araneidae</taxon>
        <taxon>Araneus</taxon>
    </lineage>
</organism>
<gene>
    <name evidence="1" type="ORF">AVEN_20990_1</name>
</gene>
<evidence type="ECO:0000313" key="2">
    <source>
        <dbReference type="Proteomes" id="UP000499080"/>
    </source>
</evidence>
<proteinExistence type="predicted"/>
<sequence length="120" mass="13627">MKYGSKRILKVTQETRHLPDGIKRIVVPAIEIKAFLCHKEKMSLAMTVYGSHHIRDFGLEEVPEEAVVNKIVSLATIRGLEVDSNGIDELVEEHNQELTTEKLMELHCVSQQEVMEESLS</sequence>